<evidence type="ECO:0000256" key="2">
    <source>
        <dbReference type="SAM" id="SignalP"/>
    </source>
</evidence>
<dbReference type="AlphaFoldDB" id="A0AAW1R5N8"/>
<keyword evidence="4" id="KW-1185">Reference proteome</keyword>
<organism evidence="3 4">
    <name type="scientific">[Myrmecia] bisecta</name>
    <dbReference type="NCBI Taxonomy" id="41462"/>
    <lineage>
        <taxon>Eukaryota</taxon>
        <taxon>Viridiplantae</taxon>
        <taxon>Chlorophyta</taxon>
        <taxon>core chlorophytes</taxon>
        <taxon>Trebouxiophyceae</taxon>
        <taxon>Trebouxiales</taxon>
        <taxon>Trebouxiaceae</taxon>
        <taxon>Myrmecia</taxon>
    </lineage>
</organism>
<evidence type="ECO:0000313" key="4">
    <source>
        <dbReference type="Proteomes" id="UP001489004"/>
    </source>
</evidence>
<accession>A0AAW1R5N8</accession>
<feature type="signal peptide" evidence="2">
    <location>
        <begin position="1"/>
        <end position="16"/>
    </location>
</feature>
<comment type="caution">
    <text evidence="3">The sequence shown here is derived from an EMBL/GenBank/DDBJ whole genome shotgun (WGS) entry which is preliminary data.</text>
</comment>
<name>A0AAW1R5N8_9CHLO</name>
<evidence type="ECO:0000313" key="3">
    <source>
        <dbReference type="EMBL" id="KAK9829049.1"/>
    </source>
</evidence>
<dbReference type="EMBL" id="JALJOR010000001">
    <property type="protein sequence ID" value="KAK9829049.1"/>
    <property type="molecule type" value="Genomic_DNA"/>
</dbReference>
<proteinExistence type="predicted"/>
<feature type="chain" id="PRO_5043475151" evidence="2">
    <location>
        <begin position="17"/>
        <end position="217"/>
    </location>
</feature>
<gene>
    <name evidence="3" type="ORF">WJX72_003634</name>
</gene>
<evidence type="ECO:0000256" key="1">
    <source>
        <dbReference type="SAM" id="MobiDB-lite"/>
    </source>
</evidence>
<feature type="region of interest" description="Disordered" evidence="1">
    <location>
        <begin position="124"/>
        <end position="145"/>
    </location>
</feature>
<keyword evidence="2" id="KW-0732">Signal</keyword>
<sequence>MGRGLLFLLLICATEAVPVWVPRGGGDLALVAYSFQDSASYVGSFDLTTPYNLTVRGASSRGTRGTSQSDGWTGASCISYNVTSSSDVNAAIFDLAASIDSSYSPEQPPVIASSVCNQARCSAQATGDDAPSPYSSKQVSPEAPSSTVPAAFAARVFSGRPRVAHHCLQTSAQTLLKLRSCKAQIRILLVPQTAGHAQLLAHLHPHPEPPLALAHKG</sequence>
<dbReference type="Proteomes" id="UP001489004">
    <property type="component" value="Unassembled WGS sequence"/>
</dbReference>
<protein>
    <submittedName>
        <fullName evidence="3">Uncharacterized protein</fullName>
    </submittedName>
</protein>
<feature type="compositionally biased region" description="Polar residues" evidence="1">
    <location>
        <begin position="133"/>
        <end position="145"/>
    </location>
</feature>
<reference evidence="3 4" key="1">
    <citation type="journal article" date="2024" name="Nat. Commun.">
        <title>Phylogenomics reveals the evolutionary origins of lichenization in chlorophyte algae.</title>
        <authorList>
            <person name="Puginier C."/>
            <person name="Libourel C."/>
            <person name="Otte J."/>
            <person name="Skaloud P."/>
            <person name="Haon M."/>
            <person name="Grisel S."/>
            <person name="Petersen M."/>
            <person name="Berrin J.G."/>
            <person name="Delaux P.M."/>
            <person name="Dal Grande F."/>
            <person name="Keller J."/>
        </authorList>
    </citation>
    <scope>NUCLEOTIDE SEQUENCE [LARGE SCALE GENOMIC DNA]</scope>
    <source>
        <strain evidence="3 4">SAG 2043</strain>
    </source>
</reference>